<feature type="domain" description="Helicase ATP-binding" evidence="1">
    <location>
        <begin position="439"/>
        <end position="589"/>
    </location>
</feature>
<keyword evidence="3" id="KW-0547">Nucleotide-binding</keyword>
<dbReference type="Gene3D" id="3.40.50.300">
    <property type="entry name" value="P-loop containing nucleotide triphosphate hydrolases"/>
    <property type="match status" value="2"/>
</dbReference>
<dbReference type="CDD" id="cd18785">
    <property type="entry name" value="SF2_C"/>
    <property type="match status" value="1"/>
</dbReference>
<dbReference type="SUPFAM" id="SSF52540">
    <property type="entry name" value="P-loop containing nucleoside triphosphate hydrolases"/>
    <property type="match status" value="2"/>
</dbReference>
<evidence type="ECO:0000313" key="3">
    <source>
        <dbReference type="EMBL" id="NHZ78953.1"/>
    </source>
</evidence>
<dbReference type="Pfam" id="PF04851">
    <property type="entry name" value="ResIII"/>
    <property type="match status" value="1"/>
</dbReference>
<evidence type="ECO:0000259" key="2">
    <source>
        <dbReference type="PROSITE" id="PS51194"/>
    </source>
</evidence>
<dbReference type="InterPro" id="IPR027417">
    <property type="entry name" value="P-loop_NTPase"/>
</dbReference>
<organism evidence="3 4">
    <name type="scientific">Massilia frigida</name>
    <dbReference type="NCBI Taxonomy" id="2609281"/>
    <lineage>
        <taxon>Bacteria</taxon>
        <taxon>Pseudomonadati</taxon>
        <taxon>Pseudomonadota</taxon>
        <taxon>Betaproteobacteria</taxon>
        <taxon>Burkholderiales</taxon>
        <taxon>Oxalobacteraceae</taxon>
        <taxon>Telluria group</taxon>
        <taxon>Massilia</taxon>
    </lineage>
</organism>
<reference evidence="3 4" key="1">
    <citation type="submission" date="2019-10" db="EMBL/GenBank/DDBJ databases">
        <title>Taxonomy of Antarctic Massilia spp.: description of Massilia rubra sp. nov., Massilia aquatica sp. nov., Massilia mucilaginosa sp. nov., Massilia frigida sp. nov. isolated from streams, lakes and regoliths.</title>
        <authorList>
            <person name="Holochova P."/>
            <person name="Sedlacek I."/>
            <person name="Kralova S."/>
            <person name="Maslanova I."/>
            <person name="Busse H.-J."/>
            <person name="Stankova E."/>
            <person name="Vrbovska V."/>
            <person name="Kovarovic V."/>
            <person name="Bartak M."/>
            <person name="Svec P."/>
            <person name="Pantucek R."/>
        </authorList>
    </citation>
    <scope>NUCLEOTIDE SEQUENCE [LARGE SCALE GENOMIC DNA]</scope>
    <source>
        <strain evidence="3 4">CCM 8695</strain>
    </source>
</reference>
<feature type="domain" description="Helicase C-terminal" evidence="2">
    <location>
        <begin position="619"/>
        <end position="788"/>
    </location>
</feature>
<dbReference type="Pfam" id="PF00271">
    <property type="entry name" value="Helicase_C"/>
    <property type="match status" value="1"/>
</dbReference>
<evidence type="ECO:0000259" key="1">
    <source>
        <dbReference type="PROSITE" id="PS51192"/>
    </source>
</evidence>
<dbReference type="CDD" id="cd17926">
    <property type="entry name" value="DEXHc_RE"/>
    <property type="match status" value="1"/>
</dbReference>
<dbReference type="Proteomes" id="UP000621455">
    <property type="component" value="Unassembled WGS sequence"/>
</dbReference>
<dbReference type="PROSITE" id="PS51194">
    <property type="entry name" value="HELICASE_CTER"/>
    <property type="match status" value="1"/>
</dbReference>
<keyword evidence="3" id="KW-0378">Hydrolase</keyword>
<keyword evidence="3" id="KW-0067">ATP-binding</keyword>
<proteinExistence type="predicted"/>
<accession>A0ABX0NAB7</accession>
<sequence length="804" mass="89742">MSKIEAEVLQLRAENLVLKALLSTHGIALPQQASEQAAQYTVPPSKAGALPPGAKVKLFRKLFHGRDDVYPIRWEGQQSGKVGYSPVCANEWRRGVCEKPRIKCSDCSHSLYVPVTDHVIESHLRGNITAGVYPLLVDDRCHFLAIDFDDDDWREDARAVLQTCILNELPAALEISRSGNGAHLWLFFSNPTPARDARRLGTALISATCARTRQLKLSSYDRLFPNQDTMPKGGFGNLIALPLQKHPRELGRSVFVDSNLQPVPDQWVFLESIVPLPQARIEVALTKLVGDRHPLDIAYADVPDEHADTPWVRAAKPDVKLSDTMPKAVCATLGNQLFIEKAGLPQSLMNRLIRLAAFQNPEFYKAQAMRMSTWNIARIIGRAEDRQKHLALPRGCLGDVRSLLSVNKIELRLDDVRSMGQPLHTPFSGKLRPDQQEALAAMMKHDFGMLVAPTAFGKTVTAAAAIAHRKVSTLVLVHRAELMRQWQERLGSFLELKGQKIGLIGAGKKKPTGMLDIAVIQSLARRDDLPELLSQYGQIIIDEAHHLSAQSFEAVLNEANSRYVLGLSATPVRSNGHHPIIFMQCGPIRHVAKRPTHVPKELVVHVGHLPTPPIPPHASIQEVIRLLAEDSGRNARIVADATTALNAGRKVLLLTKRTEHLDLLYELLKDIPQQRFLLHGRMKTKERQVVIEALANLQDDAPHILLASAQLVGEGFDHAPLDTLILTLPISWEGTLQQYAGRLHREHSSKTEILIHDYVELDNPQLSRMWEKRQRGYRAMGYRVETNQFQPAFGRQTELLGMPN</sequence>
<dbReference type="GO" id="GO:0004386">
    <property type="term" value="F:helicase activity"/>
    <property type="evidence" value="ECO:0007669"/>
    <property type="project" value="UniProtKB-KW"/>
</dbReference>
<dbReference type="PROSITE" id="PS51192">
    <property type="entry name" value="HELICASE_ATP_BIND_1"/>
    <property type="match status" value="1"/>
</dbReference>
<gene>
    <name evidence="3" type="ORF">F2P44_06635</name>
</gene>
<evidence type="ECO:0000313" key="4">
    <source>
        <dbReference type="Proteomes" id="UP000621455"/>
    </source>
</evidence>
<dbReference type="InterPro" id="IPR054347">
    <property type="entry name" value="TOTE_primase"/>
</dbReference>
<dbReference type="PANTHER" id="PTHR47396:SF1">
    <property type="entry name" value="ATP-DEPENDENT HELICASE IRC3-RELATED"/>
    <property type="match status" value="1"/>
</dbReference>
<comment type="caution">
    <text evidence="3">The sequence shown here is derived from an EMBL/GenBank/DDBJ whole genome shotgun (WGS) entry which is preliminary data.</text>
</comment>
<dbReference type="SMART" id="SM00487">
    <property type="entry name" value="DEXDc"/>
    <property type="match status" value="1"/>
</dbReference>
<dbReference type="InterPro" id="IPR050742">
    <property type="entry name" value="Helicase_Restrict-Modif_Enz"/>
</dbReference>
<protein>
    <submittedName>
        <fullName evidence="3">DEAD/DEAH box helicase</fullName>
    </submittedName>
</protein>
<keyword evidence="3" id="KW-0347">Helicase</keyword>
<keyword evidence="4" id="KW-1185">Reference proteome</keyword>
<dbReference type="EMBL" id="WHJG01000005">
    <property type="protein sequence ID" value="NHZ78953.1"/>
    <property type="molecule type" value="Genomic_DNA"/>
</dbReference>
<dbReference type="InterPro" id="IPR006935">
    <property type="entry name" value="Helicase/UvrB_N"/>
</dbReference>
<dbReference type="InterPro" id="IPR014001">
    <property type="entry name" value="Helicase_ATP-bd"/>
</dbReference>
<dbReference type="RefSeq" id="WP_167085937.1">
    <property type="nucleotide sequence ID" value="NZ_WHJG01000005.1"/>
</dbReference>
<dbReference type="InterPro" id="IPR001650">
    <property type="entry name" value="Helicase_C-like"/>
</dbReference>
<dbReference type="PANTHER" id="PTHR47396">
    <property type="entry name" value="TYPE I RESTRICTION ENZYME ECOKI R PROTEIN"/>
    <property type="match status" value="1"/>
</dbReference>
<name>A0ABX0NAB7_9BURK</name>
<dbReference type="Pfam" id="PF22548">
    <property type="entry name" value="AEP-TOTE"/>
    <property type="match status" value="1"/>
</dbReference>